<evidence type="ECO:0000313" key="1">
    <source>
        <dbReference type="EMBL" id="OHT55726.1"/>
    </source>
</evidence>
<organism evidence="1 3">
    <name type="scientific">Mycobacteroides chelonae</name>
    <name type="common">Mycobacterium chelonae</name>
    <dbReference type="NCBI Taxonomy" id="1774"/>
    <lineage>
        <taxon>Bacteria</taxon>
        <taxon>Bacillati</taxon>
        <taxon>Actinomycetota</taxon>
        <taxon>Actinomycetes</taxon>
        <taxon>Mycobacteriales</taxon>
        <taxon>Mycobacteriaceae</taxon>
        <taxon>Mycobacteroides</taxon>
    </lineage>
</organism>
<accession>A0A0E3TPD9</accession>
<reference evidence="2 4" key="2">
    <citation type="submission" date="2019-06" db="EMBL/GenBank/DDBJ databases">
        <title>Whole geneome sequnce of Mycobacteroides chelonae M77 isolated from bovine milk from Meghalaya, India.</title>
        <authorList>
            <person name="Vise E."/>
            <person name="Das S."/>
            <person name="Garg A."/>
            <person name="Ghatak S."/>
            <person name="Shakuntala I."/>
            <person name="Milton A.A.P."/>
            <person name="Karam A."/>
            <person name="Sanjukta R."/>
            <person name="Puro K."/>
            <person name="Sen A."/>
        </authorList>
    </citation>
    <scope>NUCLEOTIDE SEQUENCE [LARGE SCALE GENOMIC DNA]</scope>
    <source>
        <strain evidence="2 4">M77</strain>
    </source>
</reference>
<dbReference type="SUPFAM" id="SSF55961">
    <property type="entry name" value="Bet v1-like"/>
    <property type="match status" value="1"/>
</dbReference>
<evidence type="ECO:0000313" key="2">
    <source>
        <dbReference type="EMBL" id="QDF69511.1"/>
    </source>
</evidence>
<dbReference type="EMBL" id="MLHW01000001">
    <property type="protein sequence ID" value="OHT55726.1"/>
    <property type="molecule type" value="Genomic_DNA"/>
</dbReference>
<dbReference type="Proteomes" id="UP000180113">
    <property type="component" value="Unassembled WGS sequence"/>
</dbReference>
<dbReference type="Gene3D" id="3.30.530.20">
    <property type="match status" value="1"/>
</dbReference>
<gene>
    <name evidence="1" type="ORF">BKG62_06390</name>
    <name evidence="2" type="ORF">FJK96_04570</name>
</gene>
<dbReference type="Pfam" id="PF10604">
    <property type="entry name" value="Polyketide_cyc2"/>
    <property type="match status" value="1"/>
</dbReference>
<dbReference type="RefSeq" id="WP_030094380.1">
    <property type="nucleotide sequence ID" value="NZ_BSAK01000011.1"/>
</dbReference>
<evidence type="ECO:0000313" key="3">
    <source>
        <dbReference type="Proteomes" id="UP000180113"/>
    </source>
</evidence>
<dbReference type="CDD" id="cd07812">
    <property type="entry name" value="SRPBCC"/>
    <property type="match status" value="1"/>
</dbReference>
<dbReference type="EMBL" id="CP041150">
    <property type="protein sequence ID" value="QDF69511.1"/>
    <property type="molecule type" value="Genomic_DNA"/>
</dbReference>
<evidence type="ECO:0000313" key="4">
    <source>
        <dbReference type="Proteomes" id="UP000317728"/>
    </source>
</evidence>
<dbReference type="GeneID" id="31678429"/>
<dbReference type="OrthoDB" id="3681637at2"/>
<sequence length="147" mass="15816">MAAKLNSSIDVPLPPQEAWEHASDLRRFDEWLSVHTAWRSALPETLETGTVIDSIVCVKGMYNRVRWTLKKYDPPTGLSLEGQGRGGVKVKLRVTITPKGPGSVVDFTLHLGGPAMFGPIGAVVAAALRSDIDASLSKFVQVFASAS</sequence>
<proteinExistence type="predicted"/>
<dbReference type="InterPro" id="IPR019587">
    <property type="entry name" value="Polyketide_cyclase/dehydratase"/>
</dbReference>
<reference evidence="1 3" key="1">
    <citation type="submission" date="2016-10" db="EMBL/GenBank/DDBJ databases">
        <title>Evaluation of Human, Animal and Environmental Mycobacterium chelonae Isolates by Core Genome Phylogenomic Analysis, Targeted Gene Comparison, and Anti-microbial Susceptibility Patterns: A Tale of Mistaken Identities.</title>
        <authorList>
            <person name="Fogelson S.B."/>
            <person name="Camus A.C."/>
            <person name="Lorenz W."/>
            <person name="Vasireddy R."/>
            <person name="Vasireddy S."/>
            <person name="Smith T."/>
            <person name="Brown-Elliott B.A."/>
            <person name="Wallace R.J.Jr."/>
            <person name="Hasan N.A."/>
            <person name="Reischl U."/>
            <person name="Sanchez S."/>
        </authorList>
    </citation>
    <scope>NUCLEOTIDE SEQUENCE [LARGE SCALE GENOMIC DNA]</scope>
    <source>
        <strain evidence="1 3">42895</strain>
    </source>
</reference>
<dbReference type="InterPro" id="IPR023393">
    <property type="entry name" value="START-like_dom_sf"/>
</dbReference>
<dbReference type="Proteomes" id="UP000317728">
    <property type="component" value="Chromosome"/>
</dbReference>
<protein>
    <submittedName>
        <fullName evidence="2">SRPBCC family protein</fullName>
    </submittedName>
    <submittedName>
        <fullName evidence="1">Toxin</fullName>
    </submittedName>
</protein>
<name>A0A0E3TPD9_MYCCH</name>
<dbReference type="AlphaFoldDB" id="A0A0E3TPD9"/>